<dbReference type="EMBL" id="RAWK01000157">
    <property type="protein sequence ID" value="RKH61047.1"/>
    <property type="molecule type" value="Genomic_DNA"/>
</dbReference>
<name>A0A3A8PX53_9BACT</name>
<evidence type="ECO:0000313" key="1">
    <source>
        <dbReference type="EMBL" id="RKH61047.1"/>
    </source>
</evidence>
<dbReference type="OrthoDB" id="5120820at2"/>
<organism evidence="1 2">
    <name type="scientific">Corallococcus aberystwythensis</name>
    <dbReference type="NCBI Taxonomy" id="2316722"/>
    <lineage>
        <taxon>Bacteria</taxon>
        <taxon>Pseudomonadati</taxon>
        <taxon>Myxococcota</taxon>
        <taxon>Myxococcia</taxon>
        <taxon>Myxococcales</taxon>
        <taxon>Cystobacterineae</taxon>
        <taxon>Myxococcaceae</taxon>
        <taxon>Corallococcus</taxon>
    </lineage>
</organism>
<keyword evidence="2" id="KW-1185">Reference proteome</keyword>
<evidence type="ECO:0000313" key="2">
    <source>
        <dbReference type="Proteomes" id="UP000267003"/>
    </source>
</evidence>
<dbReference type="Pfam" id="PF15601">
    <property type="entry name" value="Imm70"/>
    <property type="match status" value="1"/>
</dbReference>
<dbReference type="InterPro" id="IPR028185">
    <property type="entry name" value="Imm70"/>
</dbReference>
<gene>
    <name evidence="1" type="ORF">D7W81_24615</name>
</gene>
<proteinExistence type="predicted"/>
<dbReference type="Proteomes" id="UP000267003">
    <property type="component" value="Unassembled WGS sequence"/>
</dbReference>
<dbReference type="RefSeq" id="WP_120557836.1">
    <property type="nucleotide sequence ID" value="NZ_RAWK01000157.1"/>
</dbReference>
<dbReference type="AlphaFoldDB" id="A0A3A8PX53"/>
<accession>A0A3A8PX53</accession>
<comment type="caution">
    <text evidence="1">The sequence shown here is derived from an EMBL/GenBank/DDBJ whole genome shotgun (WGS) entry which is preliminary data.</text>
</comment>
<protein>
    <submittedName>
        <fullName evidence="1">Uncharacterized protein</fullName>
    </submittedName>
</protein>
<reference evidence="2" key="1">
    <citation type="submission" date="2018-09" db="EMBL/GenBank/DDBJ databases">
        <authorList>
            <person name="Livingstone P.G."/>
            <person name="Whitworth D.E."/>
        </authorList>
    </citation>
    <scope>NUCLEOTIDE SEQUENCE [LARGE SCALE GENOMIC DNA]</scope>
    <source>
        <strain evidence="2">AB050A</strain>
    </source>
</reference>
<sequence length="137" mass="15043">MAIALMIDNVATELGTGDFVHAFFSTLSARLEPEGWGTRFPLLLNALYQGELPKEHAARAVEELRTARAELRAFSPGQVVWDIENRDAQPPWGSNIAASITSLADYFVTSTGRDLFDAMIEDLEFLRDQGTGPATLT</sequence>